<accession>A0A919X9M2</accession>
<dbReference type="AlphaFoldDB" id="A0A919X9M2"/>
<dbReference type="Proteomes" id="UP000676917">
    <property type="component" value="Unassembled WGS sequence"/>
</dbReference>
<evidence type="ECO:0000313" key="1">
    <source>
        <dbReference type="EMBL" id="GIO28581.1"/>
    </source>
</evidence>
<sequence length="70" mass="8346">MSTIHTTTELPQFYFLEAQSLFRFASRVDDPYKSILLEQLNNDIFQIIEADSCKWSTFYCAKPFFFAYTR</sequence>
<name>A0A919X9M2_9BACI</name>
<keyword evidence="2" id="KW-1185">Reference proteome</keyword>
<evidence type="ECO:0000313" key="2">
    <source>
        <dbReference type="Proteomes" id="UP000676917"/>
    </source>
</evidence>
<comment type="caution">
    <text evidence="1">The sequence shown here is derived from an EMBL/GenBank/DDBJ whole genome shotgun (WGS) entry which is preliminary data.</text>
</comment>
<gene>
    <name evidence="1" type="ORF">J43TS3_31920</name>
</gene>
<proteinExistence type="predicted"/>
<reference evidence="1" key="1">
    <citation type="submission" date="2021-03" db="EMBL/GenBank/DDBJ databases">
        <title>Antimicrobial resistance genes in bacteria isolated from Japanese honey, and their potential for conferring macrolide and lincosamide resistance in the American foulbrood pathogen Paenibacillus larvae.</title>
        <authorList>
            <person name="Okamoto M."/>
            <person name="Kumagai M."/>
            <person name="Kanamori H."/>
            <person name="Takamatsu D."/>
        </authorList>
    </citation>
    <scope>NUCLEOTIDE SEQUENCE</scope>
    <source>
        <strain evidence="1">J43TS3</strain>
    </source>
</reference>
<organism evidence="1 2">
    <name type="scientific">Ornithinibacillus bavariensis</name>
    <dbReference type="NCBI Taxonomy" id="545502"/>
    <lineage>
        <taxon>Bacteria</taxon>
        <taxon>Bacillati</taxon>
        <taxon>Bacillota</taxon>
        <taxon>Bacilli</taxon>
        <taxon>Bacillales</taxon>
        <taxon>Bacillaceae</taxon>
        <taxon>Ornithinibacillus</taxon>
    </lineage>
</organism>
<protein>
    <submittedName>
        <fullName evidence="1">Uncharacterized protein</fullName>
    </submittedName>
</protein>
<dbReference type="EMBL" id="BORP01000007">
    <property type="protein sequence ID" value="GIO28581.1"/>
    <property type="molecule type" value="Genomic_DNA"/>
</dbReference>